<protein>
    <submittedName>
        <fullName evidence="2">Uncharacterized protein</fullName>
    </submittedName>
</protein>
<accession>A0A8H5TK07</accession>
<dbReference type="EMBL" id="JAAQPE010000305">
    <property type="protein sequence ID" value="KAF5670770.1"/>
    <property type="molecule type" value="Genomic_DNA"/>
</dbReference>
<name>A0A8H5TK07_FUSCI</name>
<feature type="compositionally biased region" description="Basic and acidic residues" evidence="1">
    <location>
        <begin position="7"/>
        <end position="25"/>
    </location>
</feature>
<feature type="compositionally biased region" description="Basic and acidic residues" evidence="1">
    <location>
        <begin position="36"/>
        <end position="71"/>
    </location>
</feature>
<organism evidence="2 3">
    <name type="scientific">Fusarium circinatum</name>
    <name type="common">Pitch canker fungus</name>
    <name type="synonym">Gibberella circinata</name>
    <dbReference type="NCBI Taxonomy" id="48490"/>
    <lineage>
        <taxon>Eukaryota</taxon>
        <taxon>Fungi</taxon>
        <taxon>Dikarya</taxon>
        <taxon>Ascomycota</taxon>
        <taxon>Pezizomycotina</taxon>
        <taxon>Sordariomycetes</taxon>
        <taxon>Hypocreomycetidae</taxon>
        <taxon>Hypocreales</taxon>
        <taxon>Nectriaceae</taxon>
        <taxon>Fusarium</taxon>
        <taxon>Fusarium fujikuroi species complex</taxon>
    </lineage>
</organism>
<gene>
    <name evidence="2" type="ORF">FCIRC_8866</name>
</gene>
<evidence type="ECO:0000313" key="2">
    <source>
        <dbReference type="EMBL" id="KAF5670770.1"/>
    </source>
</evidence>
<reference evidence="3" key="1">
    <citation type="journal article" date="2020" name="BMC Genomics">
        <title>Correction to: Identification and distribution of gene clusters required for synthesis of sphingolipid metabolism inhibitors in diverse species of the filamentous fungus Fusarium.</title>
        <authorList>
            <person name="Kim H.S."/>
            <person name="Lohmar J.M."/>
            <person name="Busman M."/>
            <person name="Brown D.W."/>
            <person name="Naumann T.A."/>
            <person name="Divon H.H."/>
            <person name="Lysoe E."/>
            <person name="Uhlig S."/>
            <person name="Proctor R.H."/>
        </authorList>
    </citation>
    <scope>NUCLEOTIDE SEQUENCE [LARGE SCALE GENOMIC DNA]</scope>
    <source>
        <strain evidence="3">NRRL 25331</strain>
    </source>
</reference>
<evidence type="ECO:0000313" key="3">
    <source>
        <dbReference type="Proteomes" id="UP000572754"/>
    </source>
</evidence>
<feature type="region of interest" description="Disordered" evidence="1">
    <location>
        <begin position="1"/>
        <end position="80"/>
    </location>
</feature>
<proteinExistence type="predicted"/>
<dbReference type="AlphaFoldDB" id="A0A8H5TK07"/>
<keyword evidence="3" id="KW-1185">Reference proteome</keyword>
<reference evidence="2 3" key="2">
    <citation type="submission" date="2020-05" db="EMBL/GenBank/DDBJ databases">
        <title>Identification and distribution of gene clusters putatively required for synthesis of sphingolipid metabolism inhibitors in phylogenetically diverse species of the filamentous fungus Fusarium.</title>
        <authorList>
            <person name="Kim H.-S."/>
            <person name="Busman M."/>
            <person name="Brown D.W."/>
            <person name="Divon H."/>
            <person name="Uhlig S."/>
            <person name="Proctor R.H."/>
        </authorList>
    </citation>
    <scope>NUCLEOTIDE SEQUENCE [LARGE SCALE GENOMIC DNA]</scope>
    <source>
        <strain evidence="2 3">NRRL 25331</strain>
    </source>
</reference>
<sequence length="153" mass="17067">MQVYERLGTDKPHRTEESVAGKAKPENATCLLSRAGAEERKTQPTIDFRSKETLDDSYAKNDVHETPRKTETSTLEPTPSRSITITSVKISVKKGRKKEISNSRPYIGLFEASLELQDGPTTWRINDLRENVTGDDKTWAEKALCLLCGAGID</sequence>
<comment type="caution">
    <text evidence="2">The sequence shown here is derived from an EMBL/GenBank/DDBJ whole genome shotgun (WGS) entry which is preliminary data.</text>
</comment>
<dbReference type="Proteomes" id="UP000572754">
    <property type="component" value="Unassembled WGS sequence"/>
</dbReference>
<evidence type="ECO:0000256" key="1">
    <source>
        <dbReference type="SAM" id="MobiDB-lite"/>
    </source>
</evidence>